<gene>
    <name evidence="1" type="ORF">DXX93_13720</name>
</gene>
<dbReference type="EMBL" id="QUOU01000001">
    <property type="protein sequence ID" value="REL27511.1"/>
    <property type="molecule type" value="Genomic_DNA"/>
</dbReference>
<evidence type="ECO:0000313" key="2">
    <source>
        <dbReference type="Proteomes" id="UP000256478"/>
    </source>
</evidence>
<organism evidence="1 2">
    <name type="scientific">Thalassotalea euphylliae</name>
    <dbReference type="NCBI Taxonomy" id="1655234"/>
    <lineage>
        <taxon>Bacteria</taxon>
        <taxon>Pseudomonadati</taxon>
        <taxon>Pseudomonadota</taxon>
        <taxon>Gammaproteobacteria</taxon>
        <taxon>Alteromonadales</taxon>
        <taxon>Colwelliaceae</taxon>
        <taxon>Thalassotalea</taxon>
    </lineage>
</organism>
<dbReference type="Proteomes" id="UP000256478">
    <property type="component" value="Unassembled WGS sequence"/>
</dbReference>
<reference evidence="1 2" key="1">
    <citation type="submission" date="2018-08" db="EMBL/GenBank/DDBJ databases">
        <title>Thalassotalea euphylliae genome.</title>
        <authorList>
            <person name="Summers S."/>
            <person name="Rice S.A."/>
            <person name="Freckelton M.L."/>
            <person name="Nedved B.T."/>
            <person name="Hadfield M.G."/>
        </authorList>
    </citation>
    <scope>NUCLEOTIDE SEQUENCE [LARGE SCALE GENOMIC DNA]</scope>
    <source>
        <strain evidence="1 2">H1</strain>
    </source>
</reference>
<evidence type="ECO:0000313" key="1">
    <source>
        <dbReference type="EMBL" id="REL27511.1"/>
    </source>
</evidence>
<comment type="caution">
    <text evidence="1">The sequence shown here is derived from an EMBL/GenBank/DDBJ whole genome shotgun (WGS) entry which is preliminary data.</text>
</comment>
<dbReference type="RefSeq" id="WP_116008589.1">
    <property type="nucleotide sequence ID" value="NZ_QUOU01000001.1"/>
</dbReference>
<dbReference type="AlphaFoldDB" id="A0A3E0TS93"/>
<proteinExistence type="predicted"/>
<sequence length="252" mass="27000">MSNVKAISPLVIGALTAGLTIVNNAEATLIAGDVSGTSQLGSNLVADGSNNYTYYDDENNYYGEDRATLSIDENGIDIIARNEVFSYSANSNYDGQTSDGSYLYSAFGAPLEFSAQDCGDDLCLSLITAGTVIDRNLFETSTAHGILYETSTFFGLDGNKTSEEFLGNWTEEGSTGYVAFAYTTLLPEEYNFDLSLFEQGEGTYNFGWLEVTRGSINIASAAVQNTTSVPVSGTLTLFALGLAGMRLRRTNC</sequence>
<protein>
    <submittedName>
        <fullName evidence="1">Uncharacterized protein</fullName>
    </submittedName>
</protein>
<name>A0A3E0TS93_9GAMM</name>
<accession>A0A3E0TS93</accession>